<proteinExistence type="inferred from homology"/>
<dbReference type="PANTHER" id="PTHR33801:SF7">
    <property type="entry name" value="ABSCISIC STRESS-RIPENING PROTEIN 2"/>
    <property type="match status" value="1"/>
</dbReference>
<keyword evidence="4" id="KW-1185">Reference proteome</keyword>
<organism evidence="3 4">
    <name type="scientific">Protea cynaroides</name>
    <dbReference type="NCBI Taxonomy" id="273540"/>
    <lineage>
        <taxon>Eukaryota</taxon>
        <taxon>Viridiplantae</taxon>
        <taxon>Streptophyta</taxon>
        <taxon>Embryophyta</taxon>
        <taxon>Tracheophyta</taxon>
        <taxon>Spermatophyta</taxon>
        <taxon>Magnoliopsida</taxon>
        <taxon>Proteales</taxon>
        <taxon>Proteaceae</taxon>
        <taxon>Protea</taxon>
    </lineage>
</organism>
<evidence type="ECO:0000313" key="4">
    <source>
        <dbReference type="Proteomes" id="UP001141806"/>
    </source>
</evidence>
<dbReference type="Proteomes" id="UP001141806">
    <property type="component" value="Unassembled WGS sequence"/>
</dbReference>
<feature type="region of interest" description="Disordered" evidence="2">
    <location>
        <begin position="125"/>
        <end position="150"/>
    </location>
</feature>
<gene>
    <name evidence="3" type="ORF">NE237_016374</name>
</gene>
<dbReference type="InterPro" id="IPR003496">
    <property type="entry name" value="ABA_WDS"/>
</dbReference>
<reference evidence="3" key="1">
    <citation type="journal article" date="2023" name="Plant J.">
        <title>The genome of the king protea, Protea cynaroides.</title>
        <authorList>
            <person name="Chang J."/>
            <person name="Duong T.A."/>
            <person name="Schoeman C."/>
            <person name="Ma X."/>
            <person name="Roodt D."/>
            <person name="Barker N."/>
            <person name="Li Z."/>
            <person name="Van de Peer Y."/>
            <person name="Mizrachi E."/>
        </authorList>
    </citation>
    <scope>NUCLEOTIDE SEQUENCE</scope>
    <source>
        <tissue evidence="3">Young leaves</tissue>
    </source>
</reference>
<dbReference type="EMBL" id="JAMYWD010000007">
    <property type="protein sequence ID" value="KAJ4964525.1"/>
    <property type="molecule type" value="Genomic_DNA"/>
</dbReference>
<sequence length="150" mass="17211">MAAAFLHHLCLPPPQGPRSCSFSVLLINHLSLPPNTMSHEKHHHHFLDHHHKKEKPAAEMTKKDYEKEVKHHKHLEHVGKVGVVAAGSYALHEKHMAKKDPEHAHSHKIKEEIAVTVAVGSLAFSRHEHHEKKEAKKEQHSAFEKKHHHF</sequence>
<evidence type="ECO:0000256" key="1">
    <source>
        <dbReference type="ARBA" id="ARBA00007160"/>
    </source>
</evidence>
<evidence type="ECO:0000313" key="3">
    <source>
        <dbReference type="EMBL" id="KAJ4964525.1"/>
    </source>
</evidence>
<comment type="caution">
    <text evidence="3">The sequence shown here is derived from an EMBL/GenBank/DDBJ whole genome shotgun (WGS) entry which is preliminary data.</text>
</comment>
<accession>A0A9Q0HH00</accession>
<evidence type="ECO:0000256" key="2">
    <source>
        <dbReference type="SAM" id="MobiDB-lite"/>
    </source>
</evidence>
<protein>
    <submittedName>
        <fullName evidence="3">Uncharacterized protein</fullName>
    </submittedName>
</protein>
<dbReference type="PANTHER" id="PTHR33801">
    <property type="entry name" value="ABSCISIC STRESS-RIPENING PROTEIN 5"/>
    <property type="match status" value="1"/>
</dbReference>
<dbReference type="Pfam" id="PF02496">
    <property type="entry name" value="ABA_WDS"/>
    <property type="match status" value="1"/>
</dbReference>
<dbReference type="AlphaFoldDB" id="A0A9Q0HH00"/>
<feature type="compositionally biased region" description="Basic and acidic residues" evidence="2">
    <location>
        <begin position="125"/>
        <end position="144"/>
    </location>
</feature>
<comment type="similarity">
    <text evidence="1">Belongs to the abscisic acid and water stress-induced protein family.</text>
</comment>
<name>A0A9Q0HH00_9MAGN</name>